<reference evidence="1" key="1">
    <citation type="submission" date="2023-05" db="EMBL/GenBank/DDBJ databases">
        <authorList>
            <consortium name="ELIXIR-Norway"/>
        </authorList>
    </citation>
    <scope>NUCLEOTIDE SEQUENCE</scope>
</reference>
<sequence>TRIKKQQEQFHVLHPVTKPLYPSNKQQVCFDWACLLTQMAKNLPAMQETQIQYLGWEDPLEKGIAIHSSILAWRTPWTEKTGELQSMGWQRVRHD</sequence>
<evidence type="ECO:0000313" key="1">
    <source>
        <dbReference type="EMBL" id="CAM9426702.1"/>
    </source>
</evidence>
<organism evidence="1 2">
    <name type="scientific">Rangifer tarandus platyrhynchus</name>
    <name type="common">Svalbard reindeer</name>
    <dbReference type="NCBI Taxonomy" id="3082113"/>
    <lineage>
        <taxon>Eukaryota</taxon>
        <taxon>Metazoa</taxon>
        <taxon>Chordata</taxon>
        <taxon>Craniata</taxon>
        <taxon>Vertebrata</taxon>
        <taxon>Euteleostomi</taxon>
        <taxon>Mammalia</taxon>
        <taxon>Eutheria</taxon>
        <taxon>Laurasiatheria</taxon>
        <taxon>Artiodactyla</taxon>
        <taxon>Ruminantia</taxon>
        <taxon>Pecora</taxon>
        <taxon>Cervidae</taxon>
        <taxon>Odocoileinae</taxon>
        <taxon>Rangifer</taxon>
    </lineage>
</organism>
<proteinExistence type="predicted"/>
<accession>A0AC59Y6J3</accession>
<dbReference type="EMBL" id="OX596094">
    <property type="protein sequence ID" value="CAM9426702.1"/>
    <property type="molecule type" value="Genomic_DNA"/>
</dbReference>
<protein>
    <submittedName>
        <fullName evidence="1">Uncharacterized protein</fullName>
    </submittedName>
</protein>
<feature type="non-terminal residue" evidence="1">
    <location>
        <position position="1"/>
    </location>
</feature>
<dbReference type="Proteomes" id="UP001162501">
    <property type="component" value="Chromosome 10"/>
</dbReference>
<name>A0AC59Y6J3_RANTA</name>
<gene>
    <name evidence="1" type="ORF">MRATA1EN22A_LOCUS2361</name>
</gene>
<evidence type="ECO:0000313" key="2">
    <source>
        <dbReference type="Proteomes" id="UP001162501"/>
    </source>
</evidence>
<reference evidence="1" key="2">
    <citation type="submission" date="2025-03" db="EMBL/GenBank/DDBJ databases">
        <authorList>
            <consortium name="ELIXIR-Norway"/>
            <consortium name="Elixir Norway"/>
        </authorList>
    </citation>
    <scope>NUCLEOTIDE SEQUENCE</scope>
</reference>